<dbReference type="Proteomes" id="UP001596547">
    <property type="component" value="Unassembled WGS sequence"/>
</dbReference>
<accession>A0ABD6AF75</accession>
<comment type="caution">
    <text evidence="3">The sequence shown here is derived from an EMBL/GenBank/DDBJ whole genome shotgun (WGS) entry which is preliminary data.</text>
</comment>
<sequence>MEGALERSLRVFSGRGVLRTEYWDATIERFHLVSVPPDTAYQIGYTGTEPLWIGAWSSVGGDEITDESTLEPAARPEGNAEFDRIMATRSDRDLATSPGYDGEYDADPDEDRPEPVVTSFANTAAKLCPKAPEVGCNADRLAWIAELPELEWFSDSTVMKLDPGMYASTHTHFENEGPHEEIYWVMAGKARLITEYRDARLRRFDCAFFPTGNPHGIGNVGTETLWIGAWGARGGIEGDFDIANLDVADRPGQIEEYERVMAARKQRGLPLPPNADILDP</sequence>
<proteinExistence type="predicted"/>
<dbReference type="SUPFAM" id="SSF51182">
    <property type="entry name" value="RmlC-like cupins"/>
    <property type="match status" value="1"/>
</dbReference>
<feature type="domain" description="Cupin type-2" evidence="2">
    <location>
        <begin position="158"/>
        <end position="224"/>
    </location>
</feature>
<evidence type="ECO:0000313" key="4">
    <source>
        <dbReference type="Proteomes" id="UP001596547"/>
    </source>
</evidence>
<feature type="compositionally biased region" description="Acidic residues" evidence="1">
    <location>
        <begin position="102"/>
        <end position="112"/>
    </location>
</feature>
<gene>
    <name evidence="3" type="ORF">ACFQPE_19290</name>
</gene>
<protein>
    <submittedName>
        <fullName evidence="3">Cupin domain-containing protein</fullName>
    </submittedName>
</protein>
<evidence type="ECO:0000313" key="3">
    <source>
        <dbReference type="EMBL" id="MFC7318923.1"/>
    </source>
</evidence>
<organism evidence="3 4">
    <name type="scientific">Halomarina halobia</name>
    <dbReference type="NCBI Taxonomy" id="3033386"/>
    <lineage>
        <taxon>Archaea</taxon>
        <taxon>Methanobacteriati</taxon>
        <taxon>Methanobacteriota</taxon>
        <taxon>Stenosarchaea group</taxon>
        <taxon>Halobacteria</taxon>
        <taxon>Halobacteriales</taxon>
        <taxon>Natronomonadaceae</taxon>
        <taxon>Halomarina</taxon>
    </lineage>
</organism>
<evidence type="ECO:0000259" key="2">
    <source>
        <dbReference type="Pfam" id="PF07883"/>
    </source>
</evidence>
<dbReference type="AlphaFoldDB" id="A0ABD6AF75"/>
<dbReference type="InterPro" id="IPR013096">
    <property type="entry name" value="Cupin_2"/>
</dbReference>
<dbReference type="InterPro" id="IPR011051">
    <property type="entry name" value="RmlC_Cupin_sf"/>
</dbReference>
<dbReference type="InterPro" id="IPR014710">
    <property type="entry name" value="RmlC-like_jellyroll"/>
</dbReference>
<dbReference type="EMBL" id="JBHTBF010000003">
    <property type="protein sequence ID" value="MFC7318923.1"/>
    <property type="molecule type" value="Genomic_DNA"/>
</dbReference>
<dbReference type="Gene3D" id="2.60.120.10">
    <property type="entry name" value="Jelly Rolls"/>
    <property type="match status" value="1"/>
</dbReference>
<name>A0ABD6AF75_9EURY</name>
<reference evidence="3 4" key="1">
    <citation type="journal article" date="2019" name="Int. J. Syst. Evol. Microbiol.">
        <title>The Global Catalogue of Microorganisms (GCM) 10K type strain sequencing project: providing services to taxonomists for standard genome sequencing and annotation.</title>
        <authorList>
            <consortium name="The Broad Institute Genomics Platform"/>
            <consortium name="The Broad Institute Genome Sequencing Center for Infectious Disease"/>
            <person name="Wu L."/>
            <person name="Ma J."/>
        </authorList>
    </citation>
    <scope>NUCLEOTIDE SEQUENCE [LARGE SCALE GENOMIC DNA]</scope>
    <source>
        <strain evidence="3 4">PSR21</strain>
    </source>
</reference>
<keyword evidence="4" id="KW-1185">Reference proteome</keyword>
<evidence type="ECO:0000256" key="1">
    <source>
        <dbReference type="SAM" id="MobiDB-lite"/>
    </source>
</evidence>
<dbReference type="Pfam" id="PF07883">
    <property type="entry name" value="Cupin_2"/>
    <property type="match status" value="1"/>
</dbReference>
<dbReference type="RefSeq" id="WP_379794699.1">
    <property type="nucleotide sequence ID" value="NZ_JBHTBF010000003.1"/>
</dbReference>
<feature type="region of interest" description="Disordered" evidence="1">
    <location>
        <begin position="93"/>
        <end position="113"/>
    </location>
</feature>